<evidence type="ECO:0000313" key="3">
    <source>
        <dbReference type="EMBL" id="RUL85704.1"/>
    </source>
</evidence>
<dbReference type="Proteomes" id="UP000280296">
    <property type="component" value="Unassembled WGS sequence"/>
</dbReference>
<name>A0A432MGB8_9BACT</name>
<reference evidence="3 4" key="2">
    <citation type="submission" date="2019-01" db="EMBL/GenBank/DDBJ databases">
        <title>Tautonia sociabilis, a novel thermotolerant planctomycete of Isosphaeraceae family, isolated from a 4000 m deep subterranean habitat.</title>
        <authorList>
            <person name="Kovaleva O.L."/>
            <person name="Elcheninov A.G."/>
            <person name="Van Heerden E."/>
            <person name="Toshchakov S.V."/>
            <person name="Novikov A."/>
            <person name="Bonch-Osmolovskaya E.A."/>
            <person name="Kublanov I.V."/>
        </authorList>
    </citation>
    <scope>NUCLEOTIDE SEQUENCE [LARGE SCALE GENOMIC DNA]</scope>
    <source>
        <strain evidence="3 4">GM2012</strain>
    </source>
</reference>
<dbReference type="GO" id="GO:0016491">
    <property type="term" value="F:oxidoreductase activity"/>
    <property type="evidence" value="ECO:0007669"/>
    <property type="project" value="UniProtKB-KW"/>
</dbReference>
<dbReference type="CDD" id="cd19076">
    <property type="entry name" value="AKR_AKR13A_13D"/>
    <property type="match status" value="1"/>
</dbReference>
<feature type="domain" description="NADP-dependent oxidoreductase" evidence="2">
    <location>
        <begin position="15"/>
        <end position="310"/>
    </location>
</feature>
<dbReference type="Gene3D" id="3.20.20.100">
    <property type="entry name" value="NADP-dependent oxidoreductase domain"/>
    <property type="match status" value="1"/>
</dbReference>
<protein>
    <submittedName>
        <fullName evidence="3">Aldo/keto reductase</fullName>
    </submittedName>
</protein>
<evidence type="ECO:0000313" key="4">
    <source>
        <dbReference type="Proteomes" id="UP000280296"/>
    </source>
</evidence>
<keyword evidence="1" id="KW-0560">Oxidoreductase</keyword>
<reference evidence="3 4" key="1">
    <citation type="submission" date="2018-12" db="EMBL/GenBank/DDBJ databases">
        <authorList>
            <person name="Toschakov S.V."/>
        </authorList>
    </citation>
    <scope>NUCLEOTIDE SEQUENCE [LARGE SCALE GENOMIC DNA]</scope>
    <source>
        <strain evidence="3 4">GM2012</strain>
    </source>
</reference>
<dbReference type="EMBL" id="RYZH01000037">
    <property type="protein sequence ID" value="RUL85704.1"/>
    <property type="molecule type" value="Genomic_DNA"/>
</dbReference>
<gene>
    <name evidence="3" type="ORF">TsocGM_17675</name>
</gene>
<evidence type="ECO:0000256" key="1">
    <source>
        <dbReference type="ARBA" id="ARBA00023002"/>
    </source>
</evidence>
<proteinExistence type="predicted"/>
<dbReference type="SUPFAM" id="SSF51430">
    <property type="entry name" value="NAD(P)-linked oxidoreductase"/>
    <property type="match status" value="1"/>
</dbReference>
<accession>A0A432MGB8</accession>
<dbReference type="InterPro" id="IPR023210">
    <property type="entry name" value="NADP_OxRdtase_dom"/>
</dbReference>
<dbReference type="GO" id="GO:0005737">
    <property type="term" value="C:cytoplasm"/>
    <property type="evidence" value="ECO:0007669"/>
    <property type="project" value="TreeGrafter"/>
</dbReference>
<sequence>MRKRELGAGGPAVSAIGLGCWGMSGSYGPADEAESEATLHLALDRGITLIDTADSYGDGHNESLIGRVLKGRRGEFVLASKTGWVKRPGPDGSEEIGVDGRPERIRSACDASLARLQTDAIDLYYLHRVDPDVPVEESVGAMAELVEAGKIRAIGLSEVSEATLRRAHAVHPISALQSEYSLWTREPEADVMPACQELGIAFVPFSPLGRGFLTGALKARDQIAAGDWRANNPRFTGENLSRNLALLEPLEAIGRAHGVSPAVVALAWVLSRGDRVIPIPGMKRRSHLEENLKAVDLELSADELARLDAAFPPGVASGDRYTPEVARWAGR</sequence>
<organism evidence="3 4">
    <name type="scientific">Tautonia sociabilis</name>
    <dbReference type="NCBI Taxonomy" id="2080755"/>
    <lineage>
        <taxon>Bacteria</taxon>
        <taxon>Pseudomonadati</taxon>
        <taxon>Planctomycetota</taxon>
        <taxon>Planctomycetia</taxon>
        <taxon>Isosphaerales</taxon>
        <taxon>Isosphaeraceae</taxon>
        <taxon>Tautonia</taxon>
    </lineage>
</organism>
<keyword evidence="4" id="KW-1185">Reference proteome</keyword>
<dbReference type="InterPro" id="IPR036812">
    <property type="entry name" value="NAD(P)_OxRdtase_dom_sf"/>
</dbReference>
<dbReference type="Pfam" id="PF00248">
    <property type="entry name" value="Aldo_ket_red"/>
    <property type="match status" value="1"/>
</dbReference>
<dbReference type="AlphaFoldDB" id="A0A432MGB8"/>
<dbReference type="InterPro" id="IPR050791">
    <property type="entry name" value="Aldo-Keto_reductase"/>
</dbReference>
<comment type="caution">
    <text evidence="3">The sequence shown here is derived from an EMBL/GenBank/DDBJ whole genome shotgun (WGS) entry which is preliminary data.</text>
</comment>
<dbReference type="RefSeq" id="WP_126726791.1">
    <property type="nucleotide sequence ID" value="NZ_RYZH01000037.1"/>
</dbReference>
<evidence type="ECO:0000259" key="2">
    <source>
        <dbReference type="Pfam" id="PF00248"/>
    </source>
</evidence>
<dbReference type="PROSITE" id="PS51257">
    <property type="entry name" value="PROKAR_LIPOPROTEIN"/>
    <property type="match status" value="1"/>
</dbReference>
<dbReference type="PANTHER" id="PTHR43625">
    <property type="entry name" value="AFLATOXIN B1 ALDEHYDE REDUCTASE"/>
    <property type="match status" value="1"/>
</dbReference>
<dbReference type="PANTHER" id="PTHR43625:SF40">
    <property type="entry name" value="ALDO-KETO REDUCTASE YAKC [NADP(+)]"/>
    <property type="match status" value="1"/>
</dbReference>
<dbReference type="OrthoDB" id="9804790at2"/>